<dbReference type="SMART" id="SM01204">
    <property type="entry name" value="FIST_C"/>
    <property type="match status" value="1"/>
</dbReference>
<gene>
    <name evidence="2" type="primary">Ogg1</name>
    <name evidence="2" type="ORF">TNIN_435431</name>
</gene>
<keyword evidence="3" id="KW-1185">Reference proteome</keyword>
<accession>A0A8X6WPH2</accession>
<dbReference type="Proteomes" id="UP000886998">
    <property type="component" value="Unassembled WGS sequence"/>
</dbReference>
<evidence type="ECO:0000313" key="3">
    <source>
        <dbReference type="Proteomes" id="UP000886998"/>
    </source>
</evidence>
<dbReference type="EMBL" id="BMAV01000692">
    <property type="protein sequence ID" value="GFY38202.1"/>
    <property type="molecule type" value="Genomic_DNA"/>
</dbReference>
<feature type="domain" description="FIST C-domain" evidence="1">
    <location>
        <begin position="177"/>
        <end position="322"/>
    </location>
</feature>
<dbReference type="GO" id="GO:0000209">
    <property type="term" value="P:protein polyubiquitination"/>
    <property type="evidence" value="ECO:0007669"/>
    <property type="project" value="TreeGrafter"/>
</dbReference>
<evidence type="ECO:0000259" key="1">
    <source>
        <dbReference type="SMART" id="SM01204"/>
    </source>
</evidence>
<sequence>MCRILIPKVEEVTINKCRLNMRNFIASEFIAENAPLNALLVFSGSNNARIINNVLQSCRSDDGDFKLAVGGAIVECTDYFEGTVIAFSGPNVEAASIIINKNDKKKKSQLIAQTALKNFLPDKCQVSFTVALGIVGCNADCVPLEIENCPAMSGIFIPKVEGVTINKYRLNKENYGASAFIAENAPIKALLVFSTSKGARAVNKLIQGCRSDDGSLKMAVGGAIVESTEYSQGSFVAFSGPNVEAASIIINKNDKKEKITAKFETFKETGLLNHKCFAFMFACIGRGYSFYQEHNVESSIFCKMYPNVPLIGLFGNGEVGYNYLPNFPMEKTLRAGSFVKYERKFLHDYTSTFVLISLKM</sequence>
<dbReference type="GO" id="GO:0032436">
    <property type="term" value="P:positive regulation of proteasomal ubiquitin-dependent protein catabolic process"/>
    <property type="evidence" value="ECO:0007669"/>
    <property type="project" value="TreeGrafter"/>
</dbReference>
<comment type="caution">
    <text evidence="2">The sequence shown here is derived from an EMBL/GenBank/DDBJ whole genome shotgun (WGS) entry which is preliminary data.</text>
</comment>
<dbReference type="InterPro" id="IPR019494">
    <property type="entry name" value="FIST_C"/>
</dbReference>
<protein>
    <recommendedName>
        <fullName evidence="1">FIST C-domain domain-containing protein</fullName>
    </recommendedName>
</protein>
<dbReference type="OrthoDB" id="199913at2759"/>
<name>A0A8X6WPH2_9ARAC</name>
<reference evidence="2" key="1">
    <citation type="submission" date="2020-08" db="EMBL/GenBank/DDBJ databases">
        <title>Multicomponent nature underlies the extraordinary mechanical properties of spider dragline silk.</title>
        <authorList>
            <person name="Kono N."/>
            <person name="Nakamura H."/>
            <person name="Mori M."/>
            <person name="Yoshida Y."/>
            <person name="Ohtoshi R."/>
            <person name="Malay A.D."/>
            <person name="Moran D.A.P."/>
            <person name="Tomita M."/>
            <person name="Numata K."/>
            <person name="Arakawa K."/>
        </authorList>
    </citation>
    <scope>NUCLEOTIDE SEQUENCE</scope>
</reference>
<proteinExistence type="predicted"/>
<dbReference type="AlphaFoldDB" id="A0A8X6WPH2"/>
<evidence type="ECO:0000313" key="2">
    <source>
        <dbReference type="EMBL" id="GFY38202.1"/>
    </source>
</evidence>
<organism evidence="2 3">
    <name type="scientific">Trichonephila inaurata madagascariensis</name>
    <dbReference type="NCBI Taxonomy" id="2747483"/>
    <lineage>
        <taxon>Eukaryota</taxon>
        <taxon>Metazoa</taxon>
        <taxon>Ecdysozoa</taxon>
        <taxon>Arthropoda</taxon>
        <taxon>Chelicerata</taxon>
        <taxon>Arachnida</taxon>
        <taxon>Araneae</taxon>
        <taxon>Araneomorphae</taxon>
        <taxon>Entelegynae</taxon>
        <taxon>Araneoidea</taxon>
        <taxon>Nephilidae</taxon>
        <taxon>Trichonephila</taxon>
        <taxon>Trichonephila inaurata</taxon>
    </lineage>
</organism>
<dbReference type="PANTHER" id="PTHR14939">
    <property type="entry name" value="F-BOX ONLY PROTEIN 22"/>
    <property type="match status" value="1"/>
</dbReference>
<dbReference type="PANTHER" id="PTHR14939:SF5">
    <property type="entry name" value="F-BOX ONLY PROTEIN 22"/>
    <property type="match status" value="1"/>
</dbReference>